<dbReference type="EMBL" id="CP067018">
    <property type="protein sequence ID" value="QQN60743.1"/>
    <property type="molecule type" value="Genomic_DNA"/>
</dbReference>
<proteinExistence type="predicted"/>
<evidence type="ECO:0000313" key="2">
    <source>
        <dbReference type="Proteomes" id="UP000595426"/>
    </source>
</evidence>
<dbReference type="RefSeq" id="WP_078674614.1">
    <property type="nucleotide sequence ID" value="NZ_CBCSDR010000002.1"/>
</dbReference>
<protein>
    <submittedName>
        <fullName evidence="1">GLPGLI family protein</fullName>
    </submittedName>
</protein>
<dbReference type="GeneID" id="93135064"/>
<dbReference type="InterPro" id="IPR005901">
    <property type="entry name" value="GLPGLI"/>
</dbReference>
<gene>
    <name evidence="1" type="ORF">I6H88_09285</name>
</gene>
<dbReference type="Proteomes" id="UP000595426">
    <property type="component" value="Chromosome"/>
</dbReference>
<name>A0A7T7V2L5_9FLAO</name>
<dbReference type="OrthoDB" id="1440774at2"/>
<evidence type="ECO:0000313" key="1">
    <source>
        <dbReference type="EMBL" id="QQN60743.1"/>
    </source>
</evidence>
<accession>A0A7T7V2L5</accession>
<organism evidence="1 2">
    <name type="scientific">Elizabethkingia bruuniana</name>
    <dbReference type="NCBI Taxonomy" id="1756149"/>
    <lineage>
        <taxon>Bacteria</taxon>
        <taxon>Pseudomonadati</taxon>
        <taxon>Bacteroidota</taxon>
        <taxon>Flavobacteriia</taxon>
        <taxon>Flavobacteriales</taxon>
        <taxon>Weeksellaceae</taxon>
        <taxon>Elizabethkingia</taxon>
    </lineage>
</organism>
<dbReference type="Pfam" id="PF09697">
    <property type="entry name" value="Porph_ging"/>
    <property type="match status" value="1"/>
</dbReference>
<dbReference type="AlphaFoldDB" id="A0A7T7V2L5"/>
<keyword evidence="2" id="KW-1185">Reference proteome</keyword>
<sequence length="274" mass="32146">MKYILLILSFCVSVMQGQVHKFIYQYKYKSDSLSSHYDEVKMILEVLPNTVKFYDNEYISMDSINMKGGQMEGYTGAPMLERKRNTFNNISREQLDFNSFSLASTDKMDWRLTKETKIKDGYQLQKATTKFGGRNWVAWFCKEVNIDEGPYKFRGLPGLIFEVEDTGHNFIFNLVKSTNEKAAYNTTNFFETAYGKKPVPITLEKYQQKLLETYNDPLQWARENFVEGKSQSAVMGIRITKKEQFKELSVKMQEKIRREYNPIELDKAVKYPIK</sequence>
<dbReference type="NCBIfam" id="TIGR01200">
    <property type="entry name" value="GLPGLI"/>
    <property type="match status" value="1"/>
</dbReference>
<reference evidence="1 2" key="1">
    <citation type="submission" date="2020-12" db="EMBL/GenBank/DDBJ databases">
        <title>FDA dAtabase for Regulatory Grade micrObial Sequences (FDA-ARGOS): Supporting development and validation of Infectious Disease Dx tests.</title>
        <authorList>
            <person name="Kerrigan L."/>
            <person name="Long C."/>
            <person name="Tallon L."/>
            <person name="Sadzewicz L."/>
            <person name="Zhao X."/>
            <person name="Boylan J."/>
            <person name="Ott S."/>
            <person name="Bowen H."/>
            <person name="Vavikolanu K."/>
            <person name="Mehta A."/>
            <person name="Aluvathingal J."/>
            <person name="Nadendla S."/>
            <person name="Yan Y."/>
            <person name="Sichtig H."/>
        </authorList>
    </citation>
    <scope>NUCLEOTIDE SEQUENCE [LARGE SCALE GENOMIC DNA]</scope>
    <source>
        <strain evidence="1 2">FDAARGOS_1031</strain>
    </source>
</reference>